<organism evidence="2 3">
    <name type="scientific">Cryptotermes secundus</name>
    <dbReference type="NCBI Taxonomy" id="105785"/>
    <lineage>
        <taxon>Eukaryota</taxon>
        <taxon>Metazoa</taxon>
        <taxon>Ecdysozoa</taxon>
        <taxon>Arthropoda</taxon>
        <taxon>Hexapoda</taxon>
        <taxon>Insecta</taxon>
        <taxon>Pterygota</taxon>
        <taxon>Neoptera</taxon>
        <taxon>Polyneoptera</taxon>
        <taxon>Dictyoptera</taxon>
        <taxon>Blattodea</taxon>
        <taxon>Blattoidea</taxon>
        <taxon>Termitoidae</taxon>
        <taxon>Kalotermitidae</taxon>
        <taxon>Cryptotermitinae</taxon>
        <taxon>Cryptotermes</taxon>
    </lineage>
</organism>
<dbReference type="Proteomes" id="UP000235965">
    <property type="component" value="Unassembled WGS sequence"/>
</dbReference>
<feature type="compositionally biased region" description="Polar residues" evidence="1">
    <location>
        <begin position="15"/>
        <end position="34"/>
    </location>
</feature>
<evidence type="ECO:0000313" key="2">
    <source>
        <dbReference type="EMBL" id="PNF23041.1"/>
    </source>
</evidence>
<keyword evidence="3" id="KW-1185">Reference proteome</keyword>
<proteinExistence type="predicted"/>
<name>A0A2J7Q366_9NEOP</name>
<dbReference type="EMBL" id="NEVH01019069">
    <property type="protein sequence ID" value="PNF23041.1"/>
    <property type="molecule type" value="Genomic_DNA"/>
</dbReference>
<evidence type="ECO:0000313" key="3">
    <source>
        <dbReference type="Proteomes" id="UP000235965"/>
    </source>
</evidence>
<reference evidence="2 3" key="1">
    <citation type="submission" date="2017-12" db="EMBL/GenBank/DDBJ databases">
        <title>Hemimetabolous genomes reveal molecular basis of termite eusociality.</title>
        <authorList>
            <person name="Harrison M.C."/>
            <person name="Jongepier E."/>
            <person name="Robertson H.M."/>
            <person name="Arning N."/>
            <person name="Bitard-Feildel T."/>
            <person name="Chao H."/>
            <person name="Childers C.P."/>
            <person name="Dinh H."/>
            <person name="Doddapaneni H."/>
            <person name="Dugan S."/>
            <person name="Gowin J."/>
            <person name="Greiner C."/>
            <person name="Han Y."/>
            <person name="Hu H."/>
            <person name="Hughes D.S.T."/>
            <person name="Huylmans A.-K."/>
            <person name="Kemena C."/>
            <person name="Kremer L.P.M."/>
            <person name="Lee S.L."/>
            <person name="Lopez-Ezquerra A."/>
            <person name="Mallet L."/>
            <person name="Monroy-Kuhn J.M."/>
            <person name="Moser A."/>
            <person name="Murali S.C."/>
            <person name="Muzny D.M."/>
            <person name="Otani S."/>
            <person name="Piulachs M.-D."/>
            <person name="Poelchau M."/>
            <person name="Qu J."/>
            <person name="Schaub F."/>
            <person name="Wada-Katsumata A."/>
            <person name="Worley K.C."/>
            <person name="Xie Q."/>
            <person name="Ylla G."/>
            <person name="Poulsen M."/>
            <person name="Gibbs R.A."/>
            <person name="Schal C."/>
            <person name="Richards S."/>
            <person name="Belles X."/>
            <person name="Korb J."/>
            <person name="Bornberg-Bauer E."/>
        </authorList>
    </citation>
    <scope>NUCLEOTIDE SEQUENCE [LARGE SCALE GENOMIC DNA]</scope>
    <source>
        <tissue evidence="2">Whole body</tissue>
    </source>
</reference>
<dbReference type="InParanoid" id="A0A2J7Q366"/>
<sequence length="55" mass="6013">MLISPLNLASATSVLRSQPNSAYNSTTAYPSDVSNAEGKKKEKKVKLSLYQAVRR</sequence>
<dbReference type="AlphaFoldDB" id="A0A2J7Q366"/>
<feature type="region of interest" description="Disordered" evidence="1">
    <location>
        <begin position="15"/>
        <end position="47"/>
    </location>
</feature>
<protein>
    <submittedName>
        <fullName evidence="2">Uncharacterized protein</fullName>
    </submittedName>
</protein>
<evidence type="ECO:0000256" key="1">
    <source>
        <dbReference type="SAM" id="MobiDB-lite"/>
    </source>
</evidence>
<gene>
    <name evidence="2" type="ORF">B7P43_G09828</name>
</gene>
<comment type="caution">
    <text evidence="2">The sequence shown here is derived from an EMBL/GenBank/DDBJ whole genome shotgun (WGS) entry which is preliminary data.</text>
</comment>
<accession>A0A2J7Q366</accession>